<name>A0A9P6A8H7_PLEER</name>
<evidence type="ECO:0000313" key="4">
    <source>
        <dbReference type="Proteomes" id="UP000807025"/>
    </source>
</evidence>
<feature type="compositionally biased region" description="Low complexity" evidence="1">
    <location>
        <begin position="244"/>
        <end position="255"/>
    </location>
</feature>
<evidence type="ECO:0000313" key="3">
    <source>
        <dbReference type="EMBL" id="KAF9502100.1"/>
    </source>
</evidence>
<reference evidence="3" key="1">
    <citation type="submission" date="2020-11" db="EMBL/GenBank/DDBJ databases">
        <authorList>
            <consortium name="DOE Joint Genome Institute"/>
            <person name="Ahrendt S."/>
            <person name="Riley R."/>
            <person name="Andreopoulos W."/>
            <person name="Labutti K."/>
            <person name="Pangilinan J."/>
            <person name="Ruiz-Duenas F.J."/>
            <person name="Barrasa J.M."/>
            <person name="Sanchez-Garcia M."/>
            <person name="Camarero S."/>
            <person name="Miyauchi S."/>
            <person name="Serrano A."/>
            <person name="Linde D."/>
            <person name="Babiker R."/>
            <person name="Drula E."/>
            <person name="Ayuso-Fernandez I."/>
            <person name="Pacheco R."/>
            <person name="Padilla G."/>
            <person name="Ferreira P."/>
            <person name="Barriuso J."/>
            <person name="Kellner H."/>
            <person name="Castanera R."/>
            <person name="Alfaro M."/>
            <person name="Ramirez L."/>
            <person name="Pisabarro A.G."/>
            <person name="Kuo A."/>
            <person name="Tritt A."/>
            <person name="Lipzen A."/>
            <person name="He G."/>
            <person name="Yan M."/>
            <person name="Ng V."/>
            <person name="Cullen D."/>
            <person name="Martin F."/>
            <person name="Rosso M.-N."/>
            <person name="Henrissat B."/>
            <person name="Hibbett D."/>
            <person name="Martinez A.T."/>
            <person name="Grigoriev I.V."/>
        </authorList>
    </citation>
    <scope>NUCLEOTIDE SEQUENCE</scope>
    <source>
        <strain evidence="3">ATCC 90797</strain>
    </source>
</reference>
<keyword evidence="4" id="KW-1185">Reference proteome</keyword>
<dbReference type="Gene3D" id="1.10.340.70">
    <property type="match status" value="1"/>
</dbReference>
<dbReference type="OrthoDB" id="2499658at2759"/>
<sequence>MTRNAQPKPYSRPSNTDSAHPNSPVEYLRQIASDCQHQGAGNPDYAQYKQAEADYAQALKPNRRAKALIDQTTFEDIWAVLHGLDRRTPQFRFWVRKMFTLGPPPEDLPGLPFHPDSPDLVVLHEGRPIALQEHIYDILCYCHELSGHSGRDRTCTITRSRYSWIPKDLIARFIRHCPTCGTKKGCSTNVAFSSAIGVVGQREYNGGLSQLKERLSHIAEEQAEDTSDGPITSSEDSDLSRRYSTTSSSSSTSTTAVESFPLHSGPPILRLAATGTCSEPLAPEVHDRFMVKSESAFDTFSLPMSRFSSSTASSSSACSTPMSREVSLYGGLPNGWQYVSEYHDAYNKFAENKLRRLPREAERLARREIQLHPRVPSVAPLGAAIFSDVDVDENDLVILPPIDEPPKQPSDLPGELRELRSLRPTSPQIDPQLMEIHVHNKSDPRYVSFCDMDNNAGPAWSDSGCYVVHDPSLDLLGATVHAH</sequence>
<dbReference type="EMBL" id="MU154521">
    <property type="protein sequence ID" value="KAF9502100.1"/>
    <property type="molecule type" value="Genomic_DNA"/>
</dbReference>
<protein>
    <recommendedName>
        <fullName evidence="2">Integrase zinc-binding domain-containing protein</fullName>
    </recommendedName>
</protein>
<feature type="compositionally biased region" description="Polar residues" evidence="1">
    <location>
        <begin position="12"/>
        <end position="21"/>
    </location>
</feature>
<organism evidence="3 4">
    <name type="scientific">Pleurotus eryngii</name>
    <name type="common">Boletus of the steppes</name>
    <dbReference type="NCBI Taxonomy" id="5323"/>
    <lineage>
        <taxon>Eukaryota</taxon>
        <taxon>Fungi</taxon>
        <taxon>Dikarya</taxon>
        <taxon>Basidiomycota</taxon>
        <taxon>Agaricomycotina</taxon>
        <taxon>Agaricomycetes</taxon>
        <taxon>Agaricomycetidae</taxon>
        <taxon>Agaricales</taxon>
        <taxon>Pleurotineae</taxon>
        <taxon>Pleurotaceae</taxon>
        <taxon>Pleurotus</taxon>
    </lineage>
</organism>
<proteinExistence type="predicted"/>
<comment type="caution">
    <text evidence="3">The sequence shown here is derived from an EMBL/GenBank/DDBJ whole genome shotgun (WGS) entry which is preliminary data.</text>
</comment>
<evidence type="ECO:0000259" key="2">
    <source>
        <dbReference type="Pfam" id="PF17921"/>
    </source>
</evidence>
<dbReference type="AlphaFoldDB" id="A0A9P6A8H7"/>
<dbReference type="InterPro" id="IPR041588">
    <property type="entry name" value="Integrase_H2C2"/>
</dbReference>
<feature type="region of interest" description="Disordered" evidence="1">
    <location>
        <begin position="220"/>
        <end position="261"/>
    </location>
</feature>
<feature type="domain" description="Integrase zinc-binding" evidence="2">
    <location>
        <begin position="134"/>
        <end position="184"/>
    </location>
</feature>
<feature type="region of interest" description="Disordered" evidence="1">
    <location>
        <begin position="1"/>
        <end position="24"/>
    </location>
</feature>
<accession>A0A9P6A8H7</accession>
<evidence type="ECO:0000256" key="1">
    <source>
        <dbReference type="SAM" id="MobiDB-lite"/>
    </source>
</evidence>
<dbReference type="Pfam" id="PF17921">
    <property type="entry name" value="Integrase_H2C2"/>
    <property type="match status" value="1"/>
</dbReference>
<dbReference type="Proteomes" id="UP000807025">
    <property type="component" value="Unassembled WGS sequence"/>
</dbReference>
<gene>
    <name evidence="3" type="ORF">BDN71DRAFT_1437564</name>
</gene>